<accession>A0A2T9KBF4</accession>
<dbReference type="RefSeq" id="WP_109099580.1">
    <property type="nucleotide sequence ID" value="NZ_QDKQ01000019.1"/>
</dbReference>
<dbReference type="AlphaFoldDB" id="A0A2T9KBF4"/>
<gene>
    <name evidence="2" type="ORF">DDF67_03605</name>
</gene>
<dbReference type="InterPro" id="IPR007712">
    <property type="entry name" value="RelE/ParE_toxin"/>
</dbReference>
<dbReference type="Proteomes" id="UP000245073">
    <property type="component" value="Unassembled WGS sequence"/>
</dbReference>
<dbReference type="EMBL" id="QDKQ01000019">
    <property type="protein sequence ID" value="PVM93314.1"/>
    <property type="molecule type" value="Genomic_DNA"/>
</dbReference>
<evidence type="ECO:0000256" key="1">
    <source>
        <dbReference type="ARBA" id="ARBA00022649"/>
    </source>
</evidence>
<proteinExistence type="predicted"/>
<evidence type="ECO:0000313" key="2">
    <source>
        <dbReference type="EMBL" id="PVM93314.1"/>
    </source>
</evidence>
<dbReference type="Gene3D" id="3.30.2310.20">
    <property type="entry name" value="RelE-like"/>
    <property type="match status" value="1"/>
</dbReference>
<organism evidence="2 3">
    <name type="scientific">Caulobacter endophyticus</name>
    <dbReference type="NCBI Taxonomy" id="2172652"/>
    <lineage>
        <taxon>Bacteria</taxon>
        <taxon>Pseudomonadati</taxon>
        <taxon>Pseudomonadota</taxon>
        <taxon>Alphaproteobacteria</taxon>
        <taxon>Caulobacterales</taxon>
        <taxon>Caulobacteraceae</taxon>
        <taxon>Caulobacter</taxon>
    </lineage>
</organism>
<name>A0A2T9KBF4_9CAUL</name>
<dbReference type="OrthoDB" id="7190650at2"/>
<sequence length="93" mass="10444">MRSIALSRLAGIDLDRLEAWLIKNSASYAADLGVTLDQAISSLQEFPERGRHSGFGELRELIVPFRTWSYVITYSVTVSSVIIARIHHGLEDR</sequence>
<comment type="caution">
    <text evidence="2">The sequence shown here is derived from an EMBL/GenBank/DDBJ whole genome shotgun (WGS) entry which is preliminary data.</text>
</comment>
<dbReference type="InterPro" id="IPR035093">
    <property type="entry name" value="RelE/ParE_toxin_dom_sf"/>
</dbReference>
<protein>
    <submittedName>
        <fullName evidence="2">Type II toxin-antitoxin system RelE/ParE family toxin</fullName>
    </submittedName>
</protein>
<keyword evidence="1" id="KW-1277">Toxin-antitoxin system</keyword>
<dbReference type="Pfam" id="PF05016">
    <property type="entry name" value="ParE_toxin"/>
    <property type="match status" value="1"/>
</dbReference>
<keyword evidence="3" id="KW-1185">Reference proteome</keyword>
<reference evidence="2 3" key="1">
    <citation type="submission" date="2018-04" db="EMBL/GenBank/DDBJ databases">
        <title>The genome sequence of Caulobacter sp. 744.</title>
        <authorList>
            <person name="Gao J."/>
            <person name="Sun J."/>
        </authorList>
    </citation>
    <scope>NUCLEOTIDE SEQUENCE [LARGE SCALE GENOMIC DNA]</scope>
    <source>
        <strain evidence="2 3">774</strain>
    </source>
</reference>
<evidence type="ECO:0000313" key="3">
    <source>
        <dbReference type="Proteomes" id="UP000245073"/>
    </source>
</evidence>